<dbReference type="GO" id="GO:0055037">
    <property type="term" value="C:recycling endosome"/>
    <property type="evidence" value="ECO:0007669"/>
    <property type="project" value="TreeGrafter"/>
</dbReference>
<comment type="caution">
    <text evidence="3">The sequence shown here is derived from an EMBL/GenBank/DDBJ whole genome shotgun (WGS) entry which is preliminary data.</text>
</comment>
<dbReference type="SMART" id="SM00233">
    <property type="entry name" value="PH"/>
    <property type="match status" value="1"/>
</dbReference>
<dbReference type="FunFam" id="2.30.29.30:FF:000382">
    <property type="entry name" value="Uncharacterized protein, isoform A"/>
    <property type="match status" value="1"/>
</dbReference>
<evidence type="ECO:0000256" key="1">
    <source>
        <dbReference type="ARBA" id="ARBA00022553"/>
    </source>
</evidence>
<dbReference type="GO" id="GO:0007032">
    <property type="term" value="P:endosome organization"/>
    <property type="evidence" value="ECO:0007669"/>
    <property type="project" value="TreeGrafter"/>
</dbReference>
<protein>
    <submittedName>
        <fullName evidence="3">Collagen type IV alpha-3-binding protein-like protein</fullName>
    </submittedName>
</protein>
<dbReference type="Proteomes" id="UP000288716">
    <property type="component" value="Unassembled WGS sequence"/>
</dbReference>
<dbReference type="GO" id="GO:0042147">
    <property type="term" value="P:retrograde transport, endosome to Golgi"/>
    <property type="evidence" value="ECO:0007669"/>
    <property type="project" value="TreeGrafter"/>
</dbReference>
<dbReference type="InterPro" id="IPR045188">
    <property type="entry name" value="Boi1/Boi2-like"/>
</dbReference>
<dbReference type="GO" id="GO:0005581">
    <property type="term" value="C:collagen trimer"/>
    <property type="evidence" value="ECO:0007669"/>
    <property type="project" value="UniProtKB-KW"/>
</dbReference>
<accession>A0A443RUK1</accession>
<dbReference type="EMBL" id="NCKV01031237">
    <property type="protein sequence ID" value="RWS19016.1"/>
    <property type="molecule type" value="Genomic_DNA"/>
</dbReference>
<dbReference type="CDD" id="cd13283">
    <property type="entry name" value="PH_GPBP"/>
    <property type="match status" value="1"/>
</dbReference>
<dbReference type="Gene3D" id="2.30.29.30">
    <property type="entry name" value="Pleckstrin-homology domain (PH domain)/Phosphotyrosine-binding domain (PTB)"/>
    <property type="match status" value="1"/>
</dbReference>
<dbReference type="InterPro" id="IPR011993">
    <property type="entry name" value="PH-like_dom_sf"/>
</dbReference>
<dbReference type="PANTHER" id="PTHR22902:SF27">
    <property type="entry name" value="PLECKSTRIN HOMOLOGY DOMAIN-CONTAINING FAMILY A MEMBER 3"/>
    <property type="match status" value="1"/>
</dbReference>
<keyword evidence="3" id="KW-0176">Collagen</keyword>
<organism evidence="3 4">
    <name type="scientific">Leptotrombidium deliense</name>
    <dbReference type="NCBI Taxonomy" id="299467"/>
    <lineage>
        <taxon>Eukaryota</taxon>
        <taxon>Metazoa</taxon>
        <taxon>Ecdysozoa</taxon>
        <taxon>Arthropoda</taxon>
        <taxon>Chelicerata</taxon>
        <taxon>Arachnida</taxon>
        <taxon>Acari</taxon>
        <taxon>Acariformes</taxon>
        <taxon>Trombidiformes</taxon>
        <taxon>Prostigmata</taxon>
        <taxon>Anystina</taxon>
        <taxon>Parasitengona</taxon>
        <taxon>Trombiculoidea</taxon>
        <taxon>Trombiculidae</taxon>
        <taxon>Leptotrombidium</taxon>
    </lineage>
</organism>
<evidence type="ECO:0000313" key="4">
    <source>
        <dbReference type="Proteomes" id="UP000288716"/>
    </source>
</evidence>
<dbReference type="GO" id="GO:0005802">
    <property type="term" value="C:trans-Golgi network"/>
    <property type="evidence" value="ECO:0007669"/>
    <property type="project" value="TreeGrafter"/>
</dbReference>
<dbReference type="GO" id="GO:0005829">
    <property type="term" value="C:cytosol"/>
    <property type="evidence" value="ECO:0007669"/>
    <property type="project" value="GOC"/>
</dbReference>
<gene>
    <name evidence="3" type="ORF">B4U80_11136</name>
</gene>
<keyword evidence="4" id="KW-1185">Reference proteome</keyword>
<dbReference type="VEuPathDB" id="VectorBase:LDEU013024"/>
<dbReference type="Pfam" id="PF00169">
    <property type="entry name" value="PH"/>
    <property type="match status" value="1"/>
</dbReference>
<dbReference type="PROSITE" id="PS50003">
    <property type="entry name" value="PH_DOMAIN"/>
    <property type="match status" value="1"/>
</dbReference>
<dbReference type="InterPro" id="IPR001849">
    <property type="entry name" value="PH_domain"/>
</dbReference>
<evidence type="ECO:0000313" key="3">
    <source>
        <dbReference type="EMBL" id="RWS19016.1"/>
    </source>
</evidence>
<dbReference type="AlphaFoldDB" id="A0A443RUK1"/>
<sequence>MTEDQCSSDEEYVSTTKSATVIDGTLNKWTNYIHGWQQRYISLSNGTLSYYKSETETSFGCRGAISIHKSTVKVHEFDECRFDVSVGDCVWYLRAVNEEERNKWVEALEAHKVILLSIVV</sequence>
<name>A0A443RUK1_9ACAR</name>
<feature type="non-terminal residue" evidence="3">
    <location>
        <position position="120"/>
    </location>
</feature>
<proteinExistence type="predicted"/>
<dbReference type="GO" id="GO:0005769">
    <property type="term" value="C:early endosome"/>
    <property type="evidence" value="ECO:0007669"/>
    <property type="project" value="TreeGrafter"/>
</dbReference>
<feature type="domain" description="PH" evidence="2">
    <location>
        <begin position="19"/>
        <end position="113"/>
    </location>
</feature>
<dbReference type="GO" id="GO:0001881">
    <property type="term" value="P:receptor recycling"/>
    <property type="evidence" value="ECO:0007669"/>
    <property type="project" value="TreeGrafter"/>
</dbReference>
<dbReference type="OrthoDB" id="2344588at2759"/>
<evidence type="ECO:0000259" key="2">
    <source>
        <dbReference type="PROSITE" id="PS50003"/>
    </source>
</evidence>
<dbReference type="SUPFAM" id="SSF50729">
    <property type="entry name" value="PH domain-like"/>
    <property type="match status" value="1"/>
</dbReference>
<keyword evidence="1" id="KW-0597">Phosphoprotein</keyword>
<reference evidence="3 4" key="1">
    <citation type="journal article" date="2018" name="Gigascience">
        <title>Genomes of trombidid mites reveal novel predicted allergens and laterally-transferred genes associated with secondary metabolism.</title>
        <authorList>
            <person name="Dong X."/>
            <person name="Chaisiri K."/>
            <person name="Xia D."/>
            <person name="Armstrong S.D."/>
            <person name="Fang Y."/>
            <person name="Donnelly M.J."/>
            <person name="Kadowaki T."/>
            <person name="McGarry J.W."/>
            <person name="Darby A.C."/>
            <person name="Makepeace B.L."/>
        </authorList>
    </citation>
    <scope>NUCLEOTIDE SEQUENCE [LARGE SCALE GENOMIC DNA]</scope>
    <source>
        <strain evidence="3">UoL-UT</strain>
    </source>
</reference>
<dbReference type="PANTHER" id="PTHR22902">
    <property type="entry name" value="SESQUIPEDALIAN"/>
    <property type="match status" value="1"/>
</dbReference>
<dbReference type="STRING" id="299467.A0A443RUK1"/>